<dbReference type="InterPro" id="IPR041470">
    <property type="entry name" value="GCP_N"/>
</dbReference>
<sequence>MLSEIILILAGHPSSFFEQVAEGSSTLPSSLLSSLSASVQAKEHLPLHPGERAQLEYLATLAHKCSAIKLFATSHIEHARRCALKQASLRPGTRPRKVLSKDGVLLDASGQEERSAHLAPLCARILRHLEGWDDLIVDLEDRILQRDTSLVAARSYVSLATIRVEVQVWESRLNALGRLVGMLLKGPEHSVALSIQQPGADPLELPRIAGGLSGWTGGLLIDMLTHMADTGVSRVANLMAELRDAVEDSWKILLCDWICHGTANGSPVSLGSNMISQGPDALVEQDEDGTWHLRPHSLPSSISSVTSDAILYGGRAIWRVKTHTEIGHVPAALMAAHVEMLQCPEIRPSTPHAFAKVVLEIKQDVGEWLWRNVLTDQAVISALQDLGNYFLLRSGNFALSLIEEIDDVQRQKSISARTVASGQLLESDLDLALQRASIGTELEDHPSLELLHWQKHSAHLTRLRHHHITDPNSSTPEAASSAVVFDDDLVGINARLCYAADFPLDLFLSSAELEVYTRIFSYLVAIRRTHNRVLSCWTSLSNNQRLRRRFTGTSEGGSSKEEASQRMTLLRLTWSLAKDMLWFLDTLMGHFQTDIIEVQFIRLLSQLHDVHEQHSERRQTRRSNPTIPNARGISSPMETTVRRSSSPADESSELGGSTRKAPNYTPSGFPPQSTIMPSSRSFLTTTGNTTGAKMPLTADKRLDFADLRATHVAFLLFLQEGLLLNAPRVTSLIRAILETCVRFVGHLERWGGDVLPDLLSEGSSEDASKTRESAMFKERDQAVSAIVVQLREQLRDFFEYISEGDLGVAAGNISQANQSLASMSMLGAQLPAIGHEMPKADLSRNAAQEARLQMGLAARQHLTQLSLRLDFNGFFTGTNLLTFEESAQAH</sequence>
<dbReference type="Gene3D" id="1.20.120.1900">
    <property type="entry name" value="Gamma-tubulin complex, C-terminal domain"/>
    <property type="match status" value="1"/>
</dbReference>
<dbReference type="Pfam" id="PF17681">
    <property type="entry name" value="GCP_N_terminal"/>
    <property type="match status" value="1"/>
</dbReference>
<dbReference type="Proteomes" id="UP000027361">
    <property type="component" value="Unassembled WGS sequence"/>
</dbReference>
<dbReference type="GeneID" id="25264154"/>
<dbReference type="GO" id="GO:0051011">
    <property type="term" value="F:microtubule minus-end binding"/>
    <property type="evidence" value="ECO:0007669"/>
    <property type="project" value="TreeGrafter"/>
</dbReference>
<feature type="compositionally biased region" description="Polar residues" evidence="6">
    <location>
        <begin position="636"/>
        <end position="649"/>
    </location>
</feature>
<dbReference type="GO" id="GO:0031122">
    <property type="term" value="P:cytoplasmic microtubule organization"/>
    <property type="evidence" value="ECO:0007669"/>
    <property type="project" value="TreeGrafter"/>
</dbReference>
<evidence type="ECO:0000256" key="1">
    <source>
        <dbReference type="ARBA" id="ARBA00010337"/>
    </source>
</evidence>
<accession>A0A066W8Q2</accession>
<dbReference type="GO" id="GO:0000930">
    <property type="term" value="C:gamma-tubulin complex"/>
    <property type="evidence" value="ECO:0007669"/>
    <property type="project" value="TreeGrafter"/>
</dbReference>
<dbReference type="HOGENOM" id="CLU_009597_0_0_1"/>
<dbReference type="GO" id="GO:0051321">
    <property type="term" value="P:meiotic cell cycle"/>
    <property type="evidence" value="ECO:0007669"/>
    <property type="project" value="TreeGrafter"/>
</dbReference>
<evidence type="ECO:0000259" key="7">
    <source>
        <dbReference type="Pfam" id="PF04130"/>
    </source>
</evidence>
<feature type="compositionally biased region" description="Polar residues" evidence="6">
    <location>
        <begin position="664"/>
        <end position="690"/>
    </location>
</feature>
<dbReference type="PANTHER" id="PTHR19302">
    <property type="entry name" value="GAMMA TUBULIN COMPLEX PROTEIN"/>
    <property type="match status" value="1"/>
</dbReference>
<dbReference type="InterPro" id="IPR042241">
    <property type="entry name" value="GCP_C_sf"/>
</dbReference>
<comment type="similarity">
    <text evidence="1 5">Belongs to the TUBGCP family.</text>
</comment>
<evidence type="ECO:0000256" key="4">
    <source>
        <dbReference type="ARBA" id="ARBA00023212"/>
    </source>
</evidence>
<dbReference type="GO" id="GO:0005874">
    <property type="term" value="C:microtubule"/>
    <property type="evidence" value="ECO:0007669"/>
    <property type="project" value="UniProtKB-KW"/>
</dbReference>
<feature type="domain" description="Gamma tubulin complex component C-terminal" evidence="7">
    <location>
        <begin position="383"/>
        <end position="875"/>
    </location>
</feature>
<organism evidence="9 10">
    <name type="scientific">Tilletiaria anomala (strain ATCC 24038 / CBS 436.72 / UBC 951)</name>
    <dbReference type="NCBI Taxonomy" id="1037660"/>
    <lineage>
        <taxon>Eukaryota</taxon>
        <taxon>Fungi</taxon>
        <taxon>Dikarya</taxon>
        <taxon>Basidiomycota</taxon>
        <taxon>Ustilaginomycotina</taxon>
        <taxon>Exobasidiomycetes</taxon>
        <taxon>Georgefischeriales</taxon>
        <taxon>Tilletiariaceae</taxon>
        <taxon>Tilletiaria</taxon>
    </lineage>
</organism>
<dbReference type="InParanoid" id="A0A066W8Q2"/>
<feature type="region of interest" description="Disordered" evidence="6">
    <location>
        <begin position="613"/>
        <end position="690"/>
    </location>
</feature>
<dbReference type="OrthoDB" id="1608002at2759"/>
<evidence type="ECO:0000256" key="6">
    <source>
        <dbReference type="SAM" id="MobiDB-lite"/>
    </source>
</evidence>
<proteinExistence type="inferred from homology"/>
<comment type="subcellular location">
    <subcellularLocation>
        <location evidence="5">Cytoplasm</location>
        <location evidence="5">Cytoskeleton</location>
        <location evidence="5">Microtubule organizing center</location>
    </subcellularLocation>
</comment>
<dbReference type="GO" id="GO:0000922">
    <property type="term" value="C:spindle pole"/>
    <property type="evidence" value="ECO:0007669"/>
    <property type="project" value="InterPro"/>
</dbReference>
<keyword evidence="3 5" id="KW-0493">Microtubule</keyword>
<dbReference type="OMA" id="NIAHRTY"/>
<dbReference type="EMBL" id="JMSN01000023">
    <property type="protein sequence ID" value="KDN48898.1"/>
    <property type="molecule type" value="Genomic_DNA"/>
</dbReference>
<evidence type="ECO:0000259" key="8">
    <source>
        <dbReference type="Pfam" id="PF17681"/>
    </source>
</evidence>
<dbReference type="STRING" id="1037660.A0A066W8Q2"/>
<name>A0A066W8Q2_TILAU</name>
<comment type="caution">
    <text evidence="9">The sequence shown here is derived from an EMBL/GenBank/DDBJ whole genome shotgun (WGS) entry which is preliminary data.</text>
</comment>
<evidence type="ECO:0000256" key="2">
    <source>
        <dbReference type="ARBA" id="ARBA00022490"/>
    </source>
</evidence>
<dbReference type="InterPro" id="IPR007259">
    <property type="entry name" value="GCP"/>
</dbReference>
<evidence type="ECO:0000313" key="9">
    <source>
        <dbReference type="EMBL" id="KDN48898.1"/>
    </source>
</evidence>
<evidence type="ECO:0000256" key="5">
    <source>
        <dbReference type="RuleBase" id="RU363050"/>
    </source>
</evidence>
<dbReference type="PANTHER" id="PTHR19302:SF68">
    <property type="entry name" value="SPINDLE POLE BODY COMPONENT"/>
    <property type="match status" value="1"/>
</dbReference>
<keyword evidence="4 5" id="KW-0206">Cytoskeleton</keyword>
<keyword evidence="2 5" id="KW-0963">Cytoplasm</keyword>
<dbReference type="GO" id="GO:0007020">
    <property type="term" value="P:microtubule nucleation"/>
    <property type="evidence" value="ECO:0007669"/>
    <property type="project" value="InterPro"/>
</dbReference>
<gene>
    <name evidence="9" type="ORF">K437DRAFT_255457</name>
</gene>
<dbReference type="Pfam" id="PF04130">
    <property type="entry name" value="GCP_C_terminal"/>
    <property type="match status" value="1"/>
</dbReference>
<dbReference type="GO" id="GO:0051225">
    <property type="term" value="P:spindle assembly"/>
    <property type="evidence" value="ECO:0007669"/>
    <property type="project" value="TreeGrafter"/>
</dbReference>
<dbReference type="GO" id="GO:0005816">
    <property type="term" value="C:spindle pole body"/>
    <property type="evidence" value="ECO:0007669"/>
    <property type="project" value="UniProtKB-ARBA"/>
</dbReference>
<protein>
    <recommendedName>
        <fullName evidence="5">Spindle pole body component</fullName>
    </recommendedName>
</protein>
<reference evidence="9 10" key="1">
    <citation type="submission" date="2014-05" db="EMBL/GenBank/DDBJ databases">
        <title>Draft genome sequence of a rare smut relative, Tilletiaria anomala UBC 951.</title>
        <authorList>
            <consortium name="DOE Joint Genome Institute"/>
            <person name="Toome M."/>
            <person name="Kuo A."/>
            <person name="Henrissat B."/>
            <person name="Lipzen A."/>
            <person name="Tritt A."/>
            <person name="Yoshinaga Y."/>
            <person name="Zane M."/>
            <person name="Barry K."/>
            <person name="Grigoriev I.V."/>
            <person name="Spatafora J.W."/>
            <person name="Aimea M.C."/>
        </authorList>
    </citation>
    <scope>NUCLEOTIDE SEQUENCE [LARGE SCALE GENOMIC DNA]</scope>
    <source>
        <strain evidence="9 10">UBC 951</strain>
    </source>
</reference>
<dbReference type="RefSeq" id="XP_013244264.1">
    <property type="nucleotide sequence ID" value="XM_013388810.1"/>
</dbReference>
<evidence type="ECO:0000313" key="10">
    <source>
        <dbReference type="Proteomes" id="UP000027361"/>
    </source>
</evidence>
<keyword evidence="10" id="KW-1185">Reference proteome</keyword>
<feature type="domain" description="Gamma tubulin complex component protein N-terminal" evidence="8">
    <location>
        <begin position="2"/>
        <end position="323"/>
    </location>
</feature>
<dbReference type="InterPro" id="IPR040457">
    <property type="entry name" value="GCP_C"/>
</dbReference>
<evidence type="ECO:0000256" key="3">
    <source>
        <dbReference type="ARBA" id="ARBA00022701"/>
    </source>
</evidence>
<dbReference type="GO" id="GO:0043015">
    <property type="term" value="F:gamma-tubulin binding"/>
    <property type="evidence" value="ECO:0007669"/>
    <property type="project" value="InterPro"/>
</dbReference>
<dbReference type="GO" id="GO:0000278">
    <property type="term" value="P:mitotic cell cycle"/>
    <property type="evidence" value="ECO:0007669"/>
    <property type="project" value="TreeGrafter"/>
</dbReference>
<dbReference type="AlphaFoldDB" id="A0A066W8Q2"/>